<proteinExistence type="predicted"/>
<reference evidence="2" key="1">
    <citation type="submission" date="2016-12" db="EMBL/GenBank/DDBJ databases">
        <authorList>
            <person name="Moulin L."/>
        </authorList>
    </citation>
    <scope>NUCLEOTIDE SEQUENCE [LARGE SCALE GENOMIC DNA]</scope>
    <source>
        <strain evidence="2">STM 7183</strain>
    </source>
</reference>
<organism evidence="2 3">
    <name type="scientific">Paraburkholderia piptadeniae</name>
    <dbReference type="NCBI Taxonomy" id="1701573"/>
    <lineage>
        <taxon>Bacteria</taxon>
        <taxon>Pseudomonadati</taxon>
        <taxon>Pseudomonadota</taxon>
        <taxon>Betaproteobacteria</taxon>
        <taxon>Burkholderiales</taxon>
        <taxon>Burkholderiaceae</taxon>
        <taxon>Paraburkholderia</taxon>
    </lineage>
</organism>
<dbReference type="EMBL" id="CYGY02000063">
    <property type="protein sequence ID" value="SIT48276.1"/>
    <property type="molecule type" value="Genomic_DNA"/>
</dbReference>
<comment type="caution">
    <text evidence="2">The sequence shown here is derived from an EMBL/GenBank/DDBJ whole genome shotgun (WGS) entry which is preliminary data.</text>
</comment>
<name>A0A1N7SLK6_9BURK</name>
<dbReference type="Proteomes" id="UP000195569">
    <property type="component" value="Unassembled WGS sequence"/>
</dbReference>
<evidence type="ECO:0000313" key="3">
    <source>
        <dbReference type="Proteomes" id="UP000195569"/>
    </source>
</evidence>
<dbReference type="AlphaFoldDB" id="A0A1N7SLK6"/>
<evidence type="ECO:0000256" key="1">
    <source>
        <dbReference type="SAM" id="MobiDB-lite"/>
    </source>
</evidence>
<accession>A0A1N7SLK6</accession>
<evidence type="ECO:0000313" key="2">
    <source>
        <dbReference type="EMBL" id="SIT48276.1"/>
    </source>
</evidence>
<sequence length="76" mass="7571">MPRNTQPSGLNCAGSCRCVAIVGAQIAAAQRHARARVDVAESVGLRGQAGSGTEWRGPVPDRGPASSGKGTASGVV</sequence>
<keyword evidence="3" id="KW-1185">Reference proteome</keyword>
<gene>
    <name evidence="2" type="ORF">BN2476_630088</name>
</gene>
<protein>
    <submittedName>
        <fullName evidence="2">Uncharacterized protein</fullName>
    </submittedName>
</protein>
<feature type="region of interest" description="Disordered" evidence="1">
    <location>
        <begin position="45"/>
        <end position="76"/>
    </location>
</feature>